<sequence>MTAAAASATAATYISFDIGIKNLAMCILEKTEDEINILDWRIISLADKKKDIKGIDDIAERIYVELDNVVGFLNGKGIDNIDYVLIENQPSNLNGMMKSIQYIIYCYFSLLKYWDKVVENVVLVNAGLKTKTHDFKPDIQVKMDATPKTAKNIKGFRNDKYKMNKQTSIEICRNYIKDDATLCEIFDDNKKKDDLCDSCLQAVAYIRTNANEDKNKTKYNKVSFKEIADVSVVAASLPE</sequence>
<dbReference type="SUPFAM" id="SSF53098">
    <property type="entry name" value="Ribonuclease H-like"/>
    <property type="match status" value="1"/>
</dbReference>
<keyword evidence="1" id="KW-0378">Hydrolase</keyword>
<accession>A0A6C0LP82</accession>
<organism evidence="2">
    <name type="scientific">viral metagenome</name>
    <dbReference type="NCBI Taxonomy" id="1070528"/>
    <lineage>
        <taxon>unclassified sequences</taxon>
        <taxon>metagenomes</taxon>
        <taxon>organismal metagenomes</taxon>
    </lineage>
</organism>
<dbReference type="InterPro" id="IPR036397">
    <property type="entry name" value="RNaseH_sf"/>
</dbReference>
<evidence type="ECO:0000313" key="2">
    <source>
        <dbReference type="EMBL" id="QHU31551.1"/>
    </source>
</evidence>
<dbReference type="InterPro" id="IPR012337">
    <property type="entry name" value="RNaseH-like_sf"/>
</dbReference>
<dbReference type="GO" id="GO:0016788">
    <property type="term" value="F:hydrolase activity, acting on ester bonds"/>
    <property type="evidence" value="ECO:0007669"/>
    <property type="project" value="InterPro"/>
</dbReference>
<evidence type="ECO:0000256" key="1">
    <source>
        <dbReference type="ARBA" id="ARBA00022801"/>
    </source>
</evidence>
<dbReference type="Gene3D" id="3.30.420.10">
    <property type="entry name" value="Ribonuclease H-like superfamily/Ribonuclease H"/>
    <property type="match status" value="1"/>
</dbReference>
<reference evidence="2" key="1">
    <citation type="journal article" date="2020" name="Nature">
        <title>Giant virus diversity and host interactions through global metagenomics.</title>
        <authorList>
            <person name="Schulz F."/>
            <person name="Roux S."/>
            <person name="Paez-Espino D."/>
            <person name="Jungbluth S."/>
            <person name="Walsh D.A."/>
            <person name="Denef V.J."/>
            <person name="McMahon K.D."/>
            <person name="Konstantinidis K.T."/>
            <person name="Eloe-Fadrosh E.A."/>
            <person name="Kyrpides N.C."/>
            <person name="Woyke T."/>
        </authorList>
    </citation>
    <scope>NUCLEOTIDE SEQUENCE</scope>
    <source>
        <strain evidence="2">GVMAG-M-3300027963-21</strain>
    </source>
</reference>
<proteinExistence type="predicted"/>
<dbReference type="GO" id="GO:0006281">
    <property type="term" value="P:DNA repair"/>
    <property type="evidence" value="ECO:0007669"/>
    <property type="project" value="InterPro"/>
</dbReference>
<evidence type="ECO:0008006" key="3">
    <source>
        <dbReference type="Google" id="ProtNLM"/>
    </source>
</evidence>
<dbReference type="GO" id="GO:0006310">
    <property type="term" value="P:DNA recombination"/>
    <property type="evidence" value="ECO:0007669"/>
    <property type="project" value="InterPro"/>
</dbReference>
<dbReference type="InterPro" id="IPR006932">
    <property type="entry name" value="HJ-resolvase_A22"/>
</dbReference>
<dbReference type="AlphaFoldDB" id="A0A6C0LP82"/>
<protein>
    <recommendedName>
        <fullName evidence="3">Mitochondrial resolvase Ydc2 catalytic domain-containing protein</fullName>
    </recommendedName>
</protein>
<dbReference type="Pfam" id="PF04848">
    <property type="entry name" value="Pox_A22"/>
    <property type="match status" value="1"/>
</dbReference>
<name>A0A6C0LP82_9ZZZZ</name>
<dbReference type="EMBL" id="MN740529">
    <property type="protein sequence ID" value="QHU31551.1"/>
    <property type="molecule type" value="Genomic_DNA"/>
</dbReference>
<dbReference type="GO" id="GO:0000400">
    <property type="term" value="F:four-way junction DNA binding"/>
    <property type="evidence" value="ECO:0007669"/>
    <property type="project" value="InterPro"/>
</dbReference>
<dbReference type="GO" id="GO:0000287">
    <property type="term" value="F:magnesium ion binding"/>
    <property type="evidence" value="ECO:0007669"/>
    <property type="project" value="InterPro"/>
</dbReference>